<organism evidence="1 2">
    <name type="scientific">Hydra vulgaris</name>
    <name type="common">Hydra</name>
    <name type="synonym">Hydra attenuata</name>
    <dbReference type="NCBI Taxonomy" id="6087"/>
    <lineage>
        <taxon>Eukaryota</taxon>
        <taxon>Metazoa</taxon>
        <taxon>Cnidaria</taxon>
        <taxon>Hydrozoa</taxon>
        <taxon>Hydroidolina</taxon>
        <taxon>Anthoathecata</taxon>
        <taxon>Aplanulata</taxon>
        <taxon>Hydridae</taxon>
        <taxon>Hydra</taxon>
    </lineage>
</organism>
<dbReference type="GeneID" id="136084910"/>
<dbReference type="RefSeq" id="XP_065662356.1">
    <property type="nucleotide sequence ID" value="XM_065806284.1"/>
</dbReference>
<protein>
    <submittedName>
        <fullName evidence="2">Uncharacterized protein LOC136084910</fullName>
    </submittedName>
</protein>
<reference evidence="2" key="1">
    <citation type="submission" date="2025-08" db="UniProtKB">
        <authorList>
            <consortium name="RefSeq"/>
        </authorList>
    </citation>
    <scope>IDENTIFICATION</scope>
</reference>
<proteinExistence type="predicted"/>
<accession>A0ABM4CKR0</accession>
<gene>
    <name evidence="2" type="primary">LOC136084910</name>
</gene>
<evidence type="ECO:0000313" key="2">
    <source>
        <dbReference type="RefSeq" id="XP_065662356.1"/>
    </source>
</evidence>
<keyword evidence="1" id="KW-1185">Reference proteome</keyword>
<sequence>MFVQILIVLRIKLHQNIEISFAIVEFLNGKIKEVEVIAKSWMKNDGKCFWLPFKSSAAIRKAVTTLQASTSDYIPFRRYTLLGFYTLQICVYEEAQSHLEKAADTSNIETDTEEKKDVFKSISTPHLHSEIASFSVAENNNDLSKETNLSQGKMMLSSNILVENGSKNCVLDKEDSKERHLSCQDAITRQHHDAKICECYSGISKFLRQSGTRLNRKVLKMNNAANAK</sequence>
<evidence type="ECO:0000313" key="1">
    <source>
        <dbReference type="Proteomes" id="UP001652625"/>
    </source>
</evidence>
<name>A0ABM4CKR0_HYDVU</name>
<dbReference type="Proteomes" id="UP001652625">
    <property type="component" value="Chromosome 09"/>
</dbReference>